<proteinExistence type="inferred from homology"/>
<evidence type="ECO:0000313" key="3">
    <source>
        <dbReference type="Proteomes" id="UP000239352"/>
    </source>
</evidence>
<dbReference type="InterPro" id="IPR010310">
    <property type="entry name" value="T7SS_ESAT-6-like"/>
</dbReference>
<organism evidence="2 3">
    <name type="scientific">Actinopolyspora mortivallis</name>
    <dbReference type="NCBI Taxonomy" id="33906"/>
    <lineage>
        <taxon>Bacteria</taxon>
        <taxon>Bacillati</taxon>
        <taxon>Actinomycetota</taxon>
        <taxon>Actinomycetes</taxon>
        <taxon>Actinopolysporales</taxon>
        <taxon>Actinopolysporaceae</taxon>
        <taxon>Actinopolyspora</taxon>
    </lineage>
</organism>
<dbReference type="RefSeq" id="WP_106114018.1">
    <property type="nucleotide sequence ID" value="NZ_PVSR01000019.1"/>
</dbReference>
<name>A0A2T0GVH7_ACTMO</name>
<sequence>MSETIKVDFGQLSAGAESLNQAATKIQAELDELEQLLKPLVETWDGEAKEQYFEAQRRWNESAQNMREIAAKMGMAVNAANESYQAGERANAAKFGG</sequence>
<dbReference type="InParanoid" id="A0A2T0GVH7"/>
<gene>
    <name evidence="2" type="ORF">CEP50_11850</name>
</gene>
<dbReference type="AlphaFoldDB" id="A0A2T0GVH7"/>
<dbReference type="SUPFAM" id="SSF140453">
    <property type="entry name" value="EsxAB dimer-like"/>
    <property type="match status" value="1"/>
</dbReference>
<dbReference type="Proteomes" id="UP000239352">
    <property type="component" value="Unassembled WGS sequence"/>
</dbReference>
<evidence type="ECO:0000313" key="2">
    <source>
        <dbReference type="EMBL" id="PRW63118.1"/>
    </source>
</evidence>
<accession>A0A2T0GVH7</accession>
<dbReference type="STRING" id="1050202.GCA_000384035_00272"/>
<keyword evidence="3" id="KW-1185">Reference proteome</keyword>
<dbReference type="NCBIfam" id="TIGR03930">
    <property type="entry name" value="WXG100_ESAT6"/>
    <property type="match status" value="1"/>
</dbReference>
<protein>
    <recommendedName>
        <fullName evidence="1">ESAT-6-like protein</fullName>
    </recommendedName>
</protein>
<reference evidence="2 3" key="1">
    <citation type="submission" date="2018-03" db="EMBL/GenBank/DDBJ databases">
        <title>Actinopolyspora mortivallis from Sahara, screening for active biomolecules.</title>
        <authorList>
            <person name="Selama O."/>
            <person name="Wellington E.M.H."/>
            <person name="Hacene H."/>
        </authorList>
    </citation>
    <scope>NUCLEOTIDE SEQUENCE [LARGE SCALE GENOMIC DNA]</scope>
    <source>
        <strain evidence="2 3">M5A</strain>
    </source>
</reference>
<evidence type="ECO:0000256" key="1">
    <source>
        <dbReference type="RuleBase" id="RU362001"/>
    </source>
</evidence>
<dbReference type="Gene3D" id="1.10.287.1060">
    <property type="entry name" value="ESAT-6-like"/>
    <property type="match status" value="1"/>
</dbReference>
<dbReference type="InterPro" id="IPR036689">
    <property type="entry name" value="ESAT-6-like_sf"/>
</dbReference>
<dbReference type="EMBL" id="PVSR01000019">
    <property type="protein sequence ID" value="PRW63118.1"/>
    <property type="molecule type" value="Genomic_DNA"/>
</dbReference>
<comment type="similarity">
    <text evidence="1">Belongs to the WXG100 family.</text>
</comment>
<dbReference type="Pfam" id="PF06013">
    <property type="entry name" value="WXG100"/>
    <property type="match status" value="1"/>
</dbReference>
<comment type="caution">
    <text evidence="2">The sequence shown here is derived from an EMBL/GenBank/DDBJ whole genome shotgun (WGS) entry which is preliminary data.</text>
</comment>